<keyword evidence="3" id="KW-1185">Reference proteome</keyword>
<evidence type="ECO:0000313" key="3">
    <source>
        <dbReference type="Proteomes" id="UP000694403"/>
    </source>
</evidence>
<dbReference type="GO" id="GO:0045742">
    <property type="term" value="P:positive regulation of epidermal growth factor receptor signaling pathway"/>
    <property type="evidence" value="ECO:0007669"/>
    <property type="project" value="TreeGrafter"/>
</dbReference>
<dbReference type="InterPro" id="IPR001680">
    <property type="entry name" value="WD40_rpt"/>
</dbReference>
<dbReference type="SUPFAM" id="SSF50978">
    <property type="entry name" value="WD40 repeat-like"/>
    <property type="match status" value="1"/>
</dbReference>
<dbReference type="InterPro" id="IPR036322">
    <property type="entry name" value="WD40_repeat_dom_sf"/>
</dbReference>
<sequence>MVRIVCGHHNWIAVAYAQFLVCYRMKESSGWQQVFCSPRLDWLIERVALNAKVLGGSLGEQDKMVAVASCSEIILWALPAEGNGSEIGVFHLGVPVEALFFVGSQLIATSHTGKIGVWNAVTKHWQIQDVVPISSYDAAGTFLLLGCHNGSIYYVDVQKFPLRMKDNDLLVTELYRDPSEDAVTALSVYLTPKTSDSGNWIEIAYGTSSGTVRVIVQHPETVGSGPQLFQTFTVHRSPVTTVMLSEKHLISVCADNNHVRTWTVTRFRGMISTQPGSTPLASFKILSLEDIDGHAGCSAGTNIGPFGERDDQQVFIQKVVPDASQVFVRLSSTGKRICEVRSVDSTAITSFTVHECEGSSRIGSRPRRYLFTGHANGSLQMWDLTTAMEMLGKAAKGAAGAGLLLSPARGSLLLPRPREGPFPALTASQSSLNRGDSPAPDSGPRRPAEGPDGDPRAPHGLRGGGSFVERCHELARSSGLEGRRPGPAGEPDGGRLGAKGKVLLRAPGMPARRPPGASPTPSVRTLPPALPGSSSSSPTAASEALPIVPLAAPKARLNETSF</sequence>
<dbReference type="AlphaFoldDB" id="A0A8C3SNV5"/>
<protein>
    <submittedName>
        <fullName evidence="2">SH3KBP1 binding protein 1</fullName>
    </submittedName>
</protein>
<evidence type="ECO:0000256" key="1">
    <source>
        <dbReference type="SAM" id="MobiDB-lite"/>
    </source>
</evidence>
<dbReference type="Gene3D" id="2.130.10.10">
    <property type="entry name" value="YVTN repeat-like/Quinoprotein amine dehydrogenase"/>
    <property type="match status" value="1"/>
</dbReference>
<dbReference type="SMART" id="SM00320">
    <property type="entry name" value="WD40"/>
    <property type="match status" value="3"/>
</dbReference>
<dbReference type="Ensembl" id="ENSCSRT00000016625.1">
    <property type="protein sequence ID" value="ENSCSRP00000015938.1"/>
    <property type="gene ID" value="ENSCSRG00000012131.1"/>
</dbReference>
<dbReference type="Proteomes" id="UP000694403">
    <property type="component" value="Unplaced"/>
</dbReference>
<reference evidence="2" key="2">
    <citation type="submission" date="2025-09" db="UniProtKB">
        <authorList>
            <consortium name="Ensembl"/>
        </authorList>
    </citation>
    <scope>IDENTIFICATION</scope>
</reference>
<dbReference type="PANTHER" id="PTHR15859">
    <property type="entry name" value="SETA BINDING PROTEIN 1"/>
    <property type="match status" value="1"/>
</dbReference>
<dbReference type="PANTHER" id="PTHR15859:SF5">
    <property type="entry name" value="SH3KBP1-BINDING PROTEIN 1"/>
    <property type="match status" value="1"/>
</dbReference>
<name>A0A8C3SNV5_CHESE</name>
<dbReference type="FunFam" id="2.130.10.10:FF:000205">
    <property type="entry name" value="BTB/POZ domain-containing protein KCTD3 isoform X1"/>
    <property type="match status" value="1"/>
</dbReference>
<evidence type="ECO:0000313" key="2">
    <source>
        <dbReference type="Ensembl" id="ENSCSRP00000015938.1"/>
    </source>
</evidence>
<dbReference type="InterPro" id="IPR015943">
    <property type="entry name" value="WD40/YVTN_repeat-like_dom_sf"/>
</dbReference>
<dbReference type="InterPro" id="IPR047876">
    <property type="entry name" value="SHKBP1/KCTD3"/>
</dbReference>
<reference evidence="2" key="1">
    <citation type="submission" date="2025-08" db="UniProtKB">
        <authorList>
            <consortium name="Ensembl"/>
        </authorList>
    </citation>
    <scope>IDENTIFICATION</scope>
</reference>
<feature type="compositionally biased region" description="Basic and acidic residues" evidence="1">
    <location>
        <begin position="443"/>
        <end position="457"/>
    </location>
</feature>
<feature type="region of interest" description="Disordered" evidence="1">
    <location>
        <begin position="414"/>
        <end position="562"/>
    </location>
</feature>
<organism evidence="2 3">
    <name type="scientific">Chelydra serpentina</name>
    <name type="common">Snapping turtle</name>
    <name type="synonym">Testudo serpentina</name>
    <dbReference type="NCBI Taxonomy" id="8475"/>
    <lineage>
        <taxon>Eukaryota</taxon>
        <taxon>Metazoa</taxon>
        <taxon>Chordata</taxon>
        <taxon>Craniata</taxon>
        <taxon>Vertebrata</taxon>
        <taxon>Euteleostomi</taxon>
        <taxon>Archelosauria</taxon>
        <taxon>Testudinata</taxon>
        <taxon>Testudines</taxon>
        <taxon>Cryptodira</taxon>
        <taxon>Durocryptodira</taxon>
        <taxon>Americhelydia</taxon>
        <taxon>Chelydroidea</taxon>
        <taxon>Chelydridae</taxon>
        <taxon>Chelydra</taxon>
    </lineage>
</organism>
<accession>A0A8C3SNV5</accession>
<feature type="compositionally biased region" description="Low complexity" evidence="1">
    <location>
        <begin position="531"/>
        <end position="546"/>
    </location>
</feature>
<proteinExistence type="predicted"/>